<dbReference type="Proteomes" id="UP000570678">
    <property type="component" value="Unassembled WGS sequence"/>
</dbReference>
<sequence length="54" mass="5492">MGDSQGPRSEGQAGRAALGRYGAADDIAAARVPRRSGRLSITVTFVMVDSGANA</sequence>
<name>A0A846YRZ2_9NOCA</name>
<keyword evidence="2" id="KW-1185">Reference proteome</keyword>
<protein>
    <submittedName>
        <fullName evidence="1">Uncharacterized protein</fullName>
    </submittedName>
</protein>
<dbReference type="AlphaFoldDB" id="A0A846YRZ2"/>
<proteinExistence type="predicted"/>
<evidence type="ECO:0000313" key="1">
    <source>
        <dbReference type="EMBL" id="NKY59739.1"/>
    </source>
</evidence>
<gene>
    <name evidence="1" type="ORF">HGA15_27030</name>
</gene>
<comment type="caution">
    <text evidence="1">The sequence shown here is derived from an EMBL/GenBank/DDBJ whole genome shotgun (WGS) entry which is preliminary data.</text>
</comment>
<reference evidence="1 2" key="1">
    <citation type="submission" date="2020-04" db="EMBL/GenBank/DDBJ databases">
        <title>MicrobeNet Type strains.</title>
        <authorList>
            <person name="Nicholson A.C."/>
        </authorList>
    </citation>
    <scope>NUCLEOTIDE SEQUENCE [LARGE SCALE GENOMIC DNA]</scope>
    <source>
        <strain evidence="1 2">JCM 3332</strain>
    </source>
</reference>
<dbReference type="RefSeq" id="WP_157116468.1">
    <property type="nucleotide sequence ID" value="NZ_JAAXOT010000017.1"/>
</dbReference>
<accession>A0A846YRZ2</accession>
<dbReference type="EMBL" id="JAAXOT010000017">
    <property type="protein sequence ID" value="NKY59739.1"/>
    <property type="molecule type" value="Genomic_DNA"/>
</dbReference>
<organism evidence="1 2">
    <name type="scientific">Nocardia flavorosea</name>
    <dbReference type="NCBI Taxonomy" id="53429"/>
    <lineage>
        <taxon>Bacteria</taxon>
        <taxon>Bacillati</taxon>
        <taxon>Actinomycetota</taxon>
        <taxon>Actinomycetes</taxon>
        <taxon>Mycobacteriales</taxon>
        <taxon>Nocardiaceae</taxon>
        <taxon>Nocardia</taxon>
    </lineage>
</organism>
<evidence type="ECO:0000313" key="2">
    <source>
        <dbReference type="Proteomes" id="UP000570678"/>
    </source>
</evidence>